<dbReference type="PROSITE" id="PS50949">
    <property type="entry name" value="HTH_GNTR"/>
    <property type="match status" value="1"/>
</dbReference>
<dbReference type="CDD" id="cd07377">
    <property type="entry name" value="WHTH_GntR"/>
    <property type="match status" value="1"/>
</dbReference>
<evidence type="ECO:0000313" key="5">
    <source>
        <dbReference type="EMBL" id="TFF23236.1"/>
    </source>
</evidence>
<dbReference type="GO" id="GO:0003677">
    <property type="term" value="F:DNA binding"/>
    <property type="evidence" value="ECO:0007669"/>
    <property type="project" value="UniProtKB-KW"/>
</dbReference>
<evidence type="ECO:0000256" key="3">
    <source>
        <dbReference type="ARBA" id="ARBA00023163"/>
    </source>
</evidence>
<accession>A0A4Y8RLB7</accession>
<dbReference type="SMART" id="SM00895">
    <property type="entry name" value="FCD"/>
    <property type="match status" value="1"/>
</dbReference>
<dbReference type="InterPro" id="IPR036390">
    <property type="entry name" value="WH_DNA-bd_sf"/>
</dbReference>
<dbReference type="GO" id="GO:0003700">
    <property type="term" value="F:DNA-binding transcription factor activity"/>
    <property type="evidence" value="ECO:0007669"/>
    <property type="project" value="InterPro"/>
</dbReference>
<dbReference type="PANTHER" id="PTHR43537">
    <property type="entry name" value="TRANSCRIPTIONAL REGULATOR, GNTR FAMILY"/>
    <property type="match status" value="1"/>
</dbReference>
<keyword evidence="1" id="KW-0805">Transcription regulation</keyword>
<organism evidence="5 6">
    <name type="scientific">Jiella endophytica</name>
    <dbReference type="NCBI Taxonomy" id="2558362"/>
    <lineage>
        <taxon>Bacteria</taxon>
        <taxon>Pseudomonadati</taxon>
        <taxon>Pseudomonadota</taxon>
        <taxon>Alphaproteobacteria</taxon>
        <taxon>Hyphomicrobiales</taxon>
        <taxon>Aurantimonadaceae</taxon>
        <taxon>Jiella</taxon>
    </lineage>
</organism>
<dbReference type="InterPro" id="IPR000524">
    <property type="entry name" value="Tscrpt_reg_HTH_GntR"/>
</dbReference>
<evidence type="ECO:0000256" key="2">
    <source>
        <dbReference type="ARBA" id="ARBA00023125"/>
    </source>
</evidence>
<dbReference type="OrthoDB" id="9815654at2"/>
<reference evidence="5 6" key="1">
    <citation type="submission" date="2019-03" db="EMBL/GenBank/DDBJ databases">
        <title>Jiella endophytica sp. nov., a novel endophytic bacterium isolated from root of Ficus microcarpa Linn. f.</title>
        <authorList>
            <person name="Tuo L."/>
        </authorList>
    </citation>
    <scope>NUCLEOTIDE SEQUENCE [LARGE SCALE GENOMIC DNA]</scope>
    <source>
        <strain evidence="5 6">CBS5Q-3</strain>
    </source>
</reference>
<dbReference type="PANTHER" id="PTHR43537:SF39">
    <property type="entry name" value="HTH-TYPE TRANSCRIPTIONAL REGULATOR MCBR"/>
    <property type="match status" value="1"/>
</dbReference>
<dbReference type="Proteomes" id="UP000298179">
    <property type="component" value="Unassembled WGS sequence"/>
</dbReference>
<dbReference type="Gene3D" id="1.10.10.10">
    <property type="entry name" value="Winged helix-like DNA-binding domain superfamily/Winged helix DNA-binding domain"/>
    <property type="match status" value="1"/>
</dbReference>
<feature type="domain" description="HTH gntR-type" evidence="4">
    <location>
        <begin position="15"/>
        <end position="87"/>
    </location>
</feature>
<dbReference type="AlphaFoldDB" id="A0A4Y8RLB7"/>
<dbReference type="EMBL" id="SOZD01000003">
    <property type="protein sequence ID" value="TFF23236.1"/>
    <property type="molecule type" value="Genomic_DNA"/>
</dbReference>
<dbReference type="Pfam" id="PF07729">
    <property type="entry name" value="FCD"/>
    <property type="match status" value="1"/>
</dbReference>
<keyword evidence="3" id="KW-0804">Transcription</keyword>
<evidence type="ECO:0000313" key="6">
    <source>
        <dbReference type="Proteomes" id="UP000298179"/>
    </source>
</evidence>
<sequence>MSSVKVIGLEPVGSASLSDQIYGQLRDELMSGRLKPHQRLRIRDLAQSLGTSETPVREAVFQLVRDGALELKARHYIRVRGLTLGEYMENRDIRLLLEPLAGERAMPLIGAEGIAELAEIHRSLIEAEDSGDWPTAINANYAFHFGLYRHSGLPTLTEALVRLWLRLGPMLNHLYPHGHPRYSGRHQHENILDALRRRDGADLAASIRDDMLEGGRGFVRRLEEIEQDTEFEGD</sequence>
<dbReference type="SMART" id="SM00345">
    <property type="entry name" value="HTH_GNTR"/>
    <property type="match status" value="1"/>
</dbReference>
<dbReference type="SUPFAM" id="SSF46785">
    <property type="entry name" value="Winged helix' DNA-binding domain"/>
    <property type="match status" value="1"/>
</dbReference>
<dbReference type="RefSeq" id="WP_134762341.1">
    <property type="nucleotide sequence ID" value="NZ_SOZD01000003.1"/>
</dbReference>
<keyword evidence="6" id="KW-1185">Reference proteome</keyword>
<dbReference type="Gene3D" id="1.20.120.530">
    <property type="entry name" value="GntR ligand-binding domain-like"/>
    <property type="match status" value="1"/>
</dbReference>
<dbReference type="SUPFAM" id="SSF48008">
    <property type="entry name" value="GntR ligand-binding domain-like"/>
    <property type="match status" value="1"/>
</dbReference>
<comment type="caution">
    <text evidence="5">The sequence shown here is derived from an EMBL/GenBank/DDBJ whole genome shotgun (WGS) entry which is preliminary data.</text>
</comment>
<dbReference type="InterPro" id="IPR008920">
    <property type="entry name" value="TF_FadR/GntR_C"/>
</dbReference>
<gene>
    <name evidence="5" type="ORF">E3C22_12465</name>
</gene>
<protein>
    <submittedName>
        <fullName evidence="5">GntR family transcriptional regulator</fullName>
    </submittedName>
</protein>
<proteinExistence type="predicted"/>
<dbReference type="InterPro" id="IPR036388">
    <property type="entry name" value="WH-like_DNA-bd_sf"/>
</dbReference>
<dbReference type="Pfam" id="PF00392">
    <property type="entry name" value="GntR"/>
    <property type="match status" value="1"/>
</dbReference>
<keyword evidence="2" id="KW-0238">DNA-binding</keyword>
<dbReference type="InterPro" id="IPR011711">
    <property type="entry name" value="GntR_C"/>
</dbReference>
<evidence type="ECO:0000256" key="1">
    <source>
        <dbReference type="ARBA" id="ARBA00023015"/>
    </source>
</evidence>
<name>A0A4Y8RLB7_9HYPH</name>
<evidence type="ECO:0000259" key="4">
    <source>
        <dbReference type="PROSITE" id="PS50949"/>
    </source>
</evidence>